<feature type="transmembrane region" description="Helical" evidence="2">
    <location>
        <begin position="57"/>
        <end position="78"/>
    </location>
</feature>
<keyword evidence="4" id="KW-1185">Reference proteome</keyword>
<dbReference type="Proteomes" id="UP001501444">
    <property type="component" value="Unassembled WGS sequence"/>
</dbReference>
<dbReference type="RefSeq" id="WP_344619625.1">
    <property type="nucleotide sequence ID" value="NZ_BAAARV010000104.1"/>
</dbReference>
<keyword evidence="2" id="KW-1133">Transmembrane helix</keyword>
<feature type="compositionally biased region" description="Polar residues" evidence="1">
    <location>
        <begin position="110"/>
        <end position="121"/>
    </location>
</feature>
<keyword evidence="2" id="KW-0812">Transmembrane</keyword>
<name>A0ABP5UT21_9ACTN</name>
<feature type="region of interest" description="Disordered" evidence="1">
    <location>
        <begin position="99"/>
        <end position="127"/>
    </location>
</feature>
<protein>
    <submittedName>
        <fullName evidence="3">Uncharacterized protein</fullName>
    </submittedName>
</protein>
<accession>A0ABP5UT21</accession>
<comment type="caution">
    <text evidence="3">The sequence shown here is derived from an EMBL/GenBank/DDBJ whole genome shotgun (WGS) entry which is preliminary data.</text>
</comment>
<evidence type="ECO:0000256" key="2">
    <source>
        <dbReference type="SAM" id="Phobius"/>
    </source>
</evidence>
<reference evidence="4" key="1">
    <citation type="journal article" date="2019" name="Int. J. Syst. Evol. Microbiol.">
        <title>The Global Catalogue of Microorganisms (GCM) 10K type strain sequencing project: providing services to taxonomists for standard genome sequencing and annotation.</title>
        <authorList>
            <consortium name="The Broad Institute Genomics Platform"/>
            <consortium name="The Broad Institute Genome Sequencing Center for Infectious Disease"/>
            <person name="Wu L."/>
            <person name="Ma J."/>
        </authorList>
    </citation>
    <scope>NUCLEOTIDE SEQUENCE [LARGE SCALE GENOMIC DNA]</scope>
    <source>
        <strain evidence="4">JCM 3272</strain>
    </source>
</reference>
<keyword evidence="2" id="KW-0472">Membrane</keyword>
<gene>
    <name evidence="3" type="ORF">GCM10010170_098190</name>
</gene>
<evidence type="ECO:0000313" key="3">
    <source>
        <dbReference type="EMBL" id="GAA2387270.1"/>
    </source>
</evidence>
<proteinExistence type="predicted"/>
<dbReference type="EMBL" id="BAAARV010000104">
    <property type="protein sequence ID" value="GAA2387270.1"/>
    <property type="molecule type" value="Genomic_DNA"/>
</dbReference>
<evidence type="ECO:0000313" key="4">
    <source>
        <dbReference type="Proteomes" id="UP001501444"/>
    </source>
</evidence>
<sequence>MAEPDPTRELIRGAYADRPFDADAALADVVRRAGRPPIGSAEPAGRRHAVDVRRRRGLSVLAVFGGVVVMVLAIGYGAGVFGGKGEPMGAPPLVVVPTRPAGDVPEASRMPTSWPSQSPGPSSLPDDGYSPVPIDLPSSCAVAWNLDFSGGKFQVGSRGDVCPPLERGRLLLLESITGNGLIGPGSARVWRLADVPDRVAPPFTFRAPGVDALIPGHYYEIIYIEPQLADTASPGADAWPFYRGAMTISMVMP</sequence>
<evidence type="ECO:0000256" key="1">
    <source>
        <dbReference type="SAM" id="MobiDB-lite"/>
    </source>
</evidence>
<organism evidence="3 4">
    <name type="scientific">Dactylosporangium salmoneum</name>
    <dbReference type="NCBI Taxonomy" id="53361"/>
    <lineage>
        <taxon>Bacteria</taxon>
        <taxon>Bacillati</taxon>
        <taxon>Actinomycetota</taxon>
        <taxon>Actinomycetes</taxon>
        <taxon>Micromonosporales</taxon>
        <taxon>Micromonosporaceae</taxon>
        <taxon>Dactylosporangium</taxon>
    </lineage>
</organism>